<dbReference type="Pfam" id="PF20330">
    <property type="entry name" value="DUF6625"/>
    <property type="match status" value="1"/>
</dbReference>
<dbReference type="InterPro" id="IPR046733">
    <property type="entry name" value="DUF6625"/>
</dbReference>
<dbReference type="Proteomes" id="UP000479938">
    <property type="component" value="Unassembled WGS sequence"/>
</dbReference>
<organism evidence="1 2">
    <name type="scientific">Flavobacterium bizetiae</name>
    <dbReference type="NCBI Taxonomy" id="2704140"/>
    <lineage>
        <taxon>Bacteria</taxon>
        <taxon>Pseudomonadati</taxon>
        <taxon>Bacteroidota</taxon>
        <taxon>Flavobacteriia</taxon>
        <taxon>Flavobacteriales</taxon>
        <taxon>Flavobacteriaceae</taxon>
        <taxon>Flavobacterium</taxon>
    </lineage>
</organism>
<gene>
    <name evidence="1" type="ORF">FLA105534_04871</name>
</gene>
<name>A0A6J4H077_9FLAO</name>
<evidence type="ECO:0000313" key="1">
    <source>
        <dbReference type="EMBL" id="CAA9203691.1"/>
    </source>
</evidence>
<keyword evidence="2" id="KW-1185">Reference proteome</keyword>
<dbReference type="EMBL" id="CADCSU010000218">
    <property type="protein sequence ID" value="CAA9203691.1"/>
    <property type="molecule type" value="Genomic_DNA"/>
</dbReference>
<dbReference type="RefSeq" id="WP_173973317.1">
    <property type="nucleotide sequence ID" value="NZ_CADCSU010000218.1"/>
</dbReference>
<sequence>MKKIALVNCYFGEFPWYFPFFIKSCATNPTIDFLIFSDRLYTESLPDNVKIIPFNLDKFNALATEKLGFEVSIEKAYKLCDFKPAYGLLFSEYLQQYDFWGITDIDVIYGRIREFMTDEILDTYDIICVRHDFITACCMLFKNNDYVNTLFKKSKDYQMVFTSTKNFAFDETNFEQIEIVDRYDIFNIDCEIESMQHVILKEEENRNLKSHFDLLICDGNPGELKWENGLLSFRNKLEILLFHMQYYKKNIFTNKILTWDEIPDSFYIDRYNYRKNNSLLTRFTVFYTNYLTSPVWHIKKRIGVFLSFYLFKNKLKHLEEGEYIYYLSKEKVIIRKDHDGSTYIKFKNDEEQLLYHMAINKNYFFAKELHYIFKLEIVTNNILKAFTVISPNGTGRVYTKSE</sequence>
<dbReference type="AlphaFoldDB" id="A0A6J4H077"/>
<protein>
    <submittedName>
        <fullName evidence="1">Uncharacterized protein</fullName>
    </submittedName>
</protein>
<evidence type="ECO:0000313" key="2">
    <source>
        <dbReference type="Proteomes" id="UP000479938"/>
    </source>
</evidence>
<proteinExistence type="predicted"/>
<accession>A0A6J4H077</accession>
<reference evidence="1 2" key="1">
    <citation type="submission" date="2020-02" db="EMBL/GenBank/DDBJ databases">
        <authorList>
            <person name="Criscuolo A."/>
        </authorList>
    </citation>
    <scope>NUCLEOTIDE SEQUENCE [LARGE SCALE GENOMIC DNA]</scope>
    <source>
        <strain evidence="1">CIP105534</strain>
    </source>
</reference>